<name>A0AAV0ILH3_9ROSI</name>
<sequence>EASFSSGPSPPKKINLISCGPLAHVSDIKLIRTDTTLDLSQKAEKGMICAGARASFLFQGLKLSYVGIGDVVASVFFTVYSCRCTESQCSSRARTR</sequence>
<organism evidence="1 2">
    <name type="scientific">Linum tenue</name>
    <dbReference type="NCBI Taxonomy" id="586396"/>
    <lineage>
        <taxon>Eukaryota</taxon>
        <taxon>Viridiplantae</taxon>
        <taxon>Streptophyta</taxon>
        <taxon>Embryophyta</taxon>
        <taxon>Tracheophyta</taxon>
        <taxon>Spermatophyta</taxon>
        <taxon>Magnoliopsida</taxon>
        <taxon>eudicotyledons</taxon>
        <taxon>Gunneridae</taxon>
        <taxon>Pentapetalae</taxon>
        <taxon>rosids</taxon>
        <taxon>fabids</taxon>
        <taxon>Malpighiales</taxon>
        <taxon>Linaceae</taxon>
        <taxon>Linum</taxon>
    </lineage>
</organism>
<protein>
    <submittedName>
        <fullName evidence="1">Uncharacterized protein</fullName>
    </submittedName>
</protein>
<proteinExistence type="predicted"/>
<evidence type="ECO:0000313" key="2">
    <source>
        <dbReference type="Proteomes" id="UP001154282"/>
    </source>
</evidence>
<gene>
    <name evidence="1" type="ORF">LITE_LOCUS9677</name>
</gene>
<dbReference type="PANTHER" id="PTHR34892">
    <property type="entry name" value="VACUOLAR ATP SYNTHASE CATALYTIC SUBUNIT-RELATED / V-ATPASE-RELATED / VACUOLAR PROTON PUMP-LIKE PROTEIN"/>
    <property type="match status" value="1"/>
</dbReference>
<dbReference type="AlphaFoldDB" id="A0AAV0ILH3"/>
<accession>A0AAV0ILH3</accession>
<comment type="caution">
    <text evidence="1">The sequence shown here is derived from an EMBL/GenBank/DDBJ whole genome shotgun (WGS) entry which is preliminary data.</text>
</comment>
<dbReference type="EMBL" id="CAMGYJ010000004">
    <property type="protein sequence ID" value="CAI0397792.1"/>
    <property type="molecule type" value="Genomic_DNA"/>
</dbReference>
<dbReference type="GO" id="GO:0005773">
    <property type="term" value="C:vacuole"/>
    <property type="evidence" value="ECO:0007669"/>
    <property type="project" value="TreeGrafter"/>
</dbReference>
<keyword evidence="2" id="KW-1185">Reference proteome</keyword>
<dbReference type="PANTHER" id="PTHR34892:SF2">
    <property type="entry name" value="VACUOLAR ATP SYNTHASE CATALYTIC SUBUNIT-RELATED _ V-ATPASE-RELATED _ VACUOLAR PROTON PUMP-LIKE PROTEIN"/>
    <property type="match status" value="1"/>
</dbReference>
<feature type="non-terminal residue" evidence="1">
    <location>
        <position position="1"/>
    </location>
</feature>
<dbReference type="Proteomes" id="UP001154282">
    <property type="component" value="Unassembled WGS sequence"/>
</dbReference>
<evidence type="ECO:0000313" key="1">
    <source>
        <dbReference type="EMBL" id="CAI0397792.1"/>
    </source>
</evidence>
<reference evidence="1" key="1">
    <citation type="submission" date="2022-08" db="EMBL/GenBank/DDBJ databases">
        <authorList>
            <person name="Gutierrez-Valencia J."/>
        </authorList>
    </citation>
    <scope>NUCLEOTIDE SEQUENCE</scope>
</reference>